<dbReference type="Proteomes" id="UP000241986">
    <property type="component" value="Unassembled WGS sequence"/>
</dbReference>
<comment type="caution">
    <text evidence="5">The sequence shown here is derived from an EMBL/GenBank/DDBJ whole genome shotgun (WGS) entry which is preliminary data.</text>
</comment>
<protein>
    <recommendedName>
        <fullName evidence="2">diguanylate cyclase</fullName>
        <ecNumber evidence="2">2.7.7.65</ecNumber>
    </recommendedName>
</protein>
<dbReference type="CDD" id="cd01949">
    <property type="entry name" value="GGDEF"/>
    <property type="match status" value="1"/>
</dbReference>
<dbReference type="AlphaFoldDB" id="A0A2T4N2K1"/>
<dbReference type="EC" id="2.7.7.65" evidence="2"/>
<dbReference type="InterPro" id="IPR050469">
    <property type="entry name" value="Diguanylate_Cyclase"/>
</dbReference>
<evidence type="ECO:0000259" key="4">
    <source>
        <dbReference type="PROSITE" id="PS50887"/>
    </source>
</evidence>
<dbReference type="GO" id="GO:0043709">
    <property type="term" value="P:cell adhesion involved in single-species biofilm formation"/>
    <property type="evidence" value="ECO:0007669"/>
    <property type="project" value="TreeGrafter"/>
</dbReference>
<dbReference type="SUPFAM" id="SSF55781">
    <property type="entry name" value="GAF domain-like"/>
    <property type="match status" value="1"/>
</dbReference>
<evidence type="ECO:0000256" key="2">
    <source>
        <dbReference type="ARBA" id="ARBA00012528"/>
    </source>
</evidence>
<dbReference type="SMART" id="SM00065">
    <property type="entry name" value="GAF"/>
    <property type="match status" value="1"/>
</dbReference>
<dbReference type="SUPFAM" id="SSF55073">
    <property type="entry name" value="Nucleotide cyclase"/>
    <property type="match status" value="1"/>
</dbReference>
<dbReference type="InterPro" id="IPR000160">
    <property type="entry name" value="GGDEF_dom"/>
</dbReference>
<sequence length="319" mass="36414">MQPLHETSDPDFLRLDALRRLQALDSPTEERFIRITRMARNIFDVPIALISFEDNEHGWAKPCYGLNMHEPLPNISFCKKGFLTKSMLVIEDTTQDPLYAENPMVIGEPYIRFYAGHSLVITNGLHIGSLCIIDRKPRVFGDKERLLFTDLASTVESELRAVQMATIDELTGITNRRGFILLAEKYLQHAFRTKRSLSLLFIDLNNFKSINDRFGHDVGDDALCQAARLINMVFRNSDICARLGGDEYVVLVPETSNEYLQYMRSRINVSFDEFNLHSGKAYTLSCSVGIVSYNPTTPPDLNMLLRLADDEMYRCKQDG</sequence>
<proteinExistence type="predicted"/>
<dbReference type="InterPro" id="IPR029016">
    <property type="entry name" value="GAF-like_dom_sf"/>
</dbReference>
<dbReference type="Pfam" id="PF01590">
    <property type="entry name" value="GAF"/>
    <property type="match status" value="1"/>
</dbReference>
<reference evidence="5 6" key="1">
    <citation type="submission" date="2018-03" db="EMBL/GenBank/DDBJ databases">
        <title>Aeromonas veronii whole genome sequencing and analysis.</title>
        <authorList>
            <person name="Xie H."/>
            <person name="Liu T."/>
            <person name="Wang K."/>
        </authorList>
    </citation>
    <scope>NUCLEOTIDE SEQUENCE [LARGE SCALE GENOMIC DNA]</scope>
    <source>
        <strain evidence="5 6">XH.VA.1</strain>
    </source>
</reference>
<evidence type="ECO:0000313" key="6">
    <source>
        <dbReference type="Proteomes" id="UP000241986"/>
    </source>
</evidence>
<evidence type="ECO:0000256" key="3">
    <source>
        <dbReference type="ARBA" id="ARBA00034247"/>
    </source>
</evidence>
<dbReference type="InterPro" id="IPR003018">
    <property type="entry name" value="GAF"/>
</dbReference>
<gene>
    <name evidence="5" type="ORF">DAA48_10965</name>
</gene>
<organism evidence="5 6">
    <name type="scientific">Aeromonas veronii</name>
    <dbReference type="NCBI Taxonomy" id="654"/>
    <lineage>
        <taxon>Bacteria</taxon>
        <taxon>Pseudomonadati</taxon>
        <taxon>Pseudomonadota</taxon>
        <taxon>Gammaproteobacteria</taxon>
        <taxon>Aeromonadales</taxon>
        <taxon>Aeromonadaceae</taxon>
        <taxon>Aeromonas</taxon>
    </lineage>
</organism>
<dbReference type="GO" id="GO:0052621">
    <property type="term" value="F:diguanylate cyclase activity"/>
    <property type="evidence" value="ECO:0007669"/>
    <property type="project" value="UniProtKB-EC"/>
</dbReference>
<dbReference type="GO" id="GO:0005886">
    <property type="term" value="C:plasma membrane"/>
    <property type="evidence" value="ECO:0007669"/>
    <property type="project" value="TreeGrafter"/>
</dbReference>
<dbReference type="InterPro" id="IPR043128">
    <property type="entry name" value="Rev_trsase/Diguanyl_cyclase"/>
</dbReference>
<comment type="catalytic activity">
    <reaction evidence="3">
        <text>2 GTP = 3',3'-c-di-GMP + 2 diphosphate</text>
        <dbReference type="Rhea" id="RHEA:24898"/>
        <dbReference type="ChEBI" id="CHEBI:33019"/>
        <dbReference type="ChEBI" id="CHEBI:37565"/>
        <dbReference type="ChEBI" id="CHEBI:58805"/>
        <dbReference type="EC" id="2.7.7.65"/>
    </reaction>
</comment>
<dbReference type="PROSITE" id="PS50887">
    <property type="entry name" value="GGDEF"/>
    <property type="match status" value="1"/>
</dbReference>
<dbReference type="RefSeq" id="WP_107683371.1">
    <property type="nucleotide sequence ID" value="NZ_PZKL01000026.1"/>
</dbReference>
<dbReference type="InterPro" id="IPR029787">
    <property type="entry name" value="Nucleotide_cyclase"/>
</dbReference>
<evidence type="ECO:0000313" key="5">
    <source>
        <dbReference type="EMBL" id="PTH81059.1"/>
    </source>
</evidence>
<dbReference type="Gene3D" id="3.30.70.270">
    <property type="match status" value="1"/>
</dbReference>
<dbReference type="EMBL" id="PZKL01000026">
    <property type="protein sequence ID" value="PTH81059.1"/>
    <property type="molecule type" value="Genomic_DNA"/>
</dbReference>
<dbReference type="FunFam" id="3.30.70.270:FF:000001">
    <property type="entry name" value="Diguanylate cyclase domain protein"/>
    <property type="match status" value="1"/>
</dbReference>
<dbReference type="PANTHER" id="PTHR45138:SF9">
    <property type="entry name" value="DIGUANYLATE CYCLASE DGCM-RELATED"/>
    <property type="match status" value="1"/>
</dbReference>
<dbReference type="PANTHER" id="PTHR45138">
    <property type="entry name" value="REGULATORY COMPONENTS OF SENSORY TRANSDUCTION SYSTEM"/>
    <property type="match status" value="1"/>
</dbReference>
<evidence type="ECO:0000256" key="1">
    <source>
        <dbReference type="ARBA" id="ARBA00001946"/>
    </source>
</evidence>
<accession>A0A2T4N2K1</accession>
<dbReference type="Pfam" id="PF00990">
    <property type="entry name" value="GGDEF"/>
    <property type="match status" value="1"/>
</dbReference>
<feature type="domain" description="GGDEF" evidence="4">
    <location>
        <begin position="195"/>
        <end position="319"/>
    </location>
</feature>
<name>A0A2T4N2K1_AERVE</name>
<dbReference type="NCBIfam" id="TIGR00254">
    <property type="entry name" value="GGDEF"/>
    <property type="match status" value="1"/>
</dbReference>
<comment type="cofactor">
    <cofactor evidence="1">
        <name>Mg(2+)</name>
        <dbReference type="ChEBI" id="CHEBI:18420"/>
    </cofactor>
</comment>
<dbReference type="Gene3D" id="3.30.450.40">
    <property type="match status" value="1"/>
</dbReference>
<dbReference type="SMART" id="SM00267">
    <property type="entry name" value="GGDEF"/>
    <property type="match status" value="1"/>
</dbReference>
<dbReference type="GO" id="GO:1902201">
    <property type="term" value="P:negative regulation of bacterial-type flagellum-dependent cell motility"/>
    <property type="evidence" value="ECO:0007669"/>
    <property type="project" value="TreeGrafter"/>
</dbReference>